<evidence type="ECO:0000313" key="2">
    <source>
        <dbReference type="Proteomes" id="UP000291213"/>
    </source>
</evidence>
<protein>
    <submittedName>
        <fullName evidence="1">Uncharacterized protein</fullName>
    </submittedName>
</protein>
<accession>A0A401H7P8</accession>
<evidence type="ECO:0000313" key="1">
    <source>
        <dbReference type="EMBL" id="GBF08431.1"/>
    </source>
</evidence>
<dbReference type="EMBL" id="BDMD01000006">
    <property type="protein sequence ID" value="GBF08431.1"/>
    <property type="molecule type" value="Genomic_DNA"/>
</dbReference>
<organism evidence="1 2">
    <name type="scientific">Aeropyrum pernix</name>
    <dbReference type="NCBI Taxonomy" id="56636"/>
    <lineage>
        <taxon>Archaea</taxon>
        <taxon>Thermoproteota</taxon>
        <taxon>Thermoprotei</taxon>
        <taxon>Desulfurococcales</taxon>
        <taxon>Desulfurococcaceae</taxon>
        <taxon>Aeropyrum</taxon>
    </lineage>
</organism>
<name>A0A401H7P8_AERPX</name>
<dbReference type="Proteomes" id="UP000291213">
    <property type="component" value="Unassembled WGS sequence"/>
</dbReference>
<dbReference type="RefSeq" id="WP_131159505.1">
    <property type="nucleotide sequence ID" value="NZ_BDMD01000006.1"/>
</dbReference>
<sequence>MAVPILWRQAVSLSEFYREMAKGQRDPFKKSILNLASITLEELSDELASGAVRESTRKKLMFIRDMMRHNNMPHYSLDRIVERLSKAVWNGIPVGSPSGHRGYEYLLGLT</sequence>
<reference evidence="1 2" key="1">
    <citation type="submission" date="2017-02" db="EMBL/GenBank/DDBJ databases">
        <title>isolation and characterization of a novel temperate virus Aeropyrum globular virus 1 infecting hyperthermophilic archaeon Aeropyrum.</title>
        <authorList>
            <person name="Yumiya M."/>
            <person name="Yoshida T."/>
            <person name="Sako Y."/>
        </authorList>
    </citation>
    <scope>NUCLEOTIDE SEQUENCE [LARGE SCALE GENOMIC DNA]</scope>
    <source>
        <strain evidence="1 2">YK1-12-2013</strain>
    </source>
</reference>
<proteinExistence type="predicted"/>
<gene>
    <name evidence="1" type="ORF">apy_01560</name>
</gene>
<dbReference type="AlphaFoldDB" id="A0A401H7P8"/>
<comment type="caution">
    <text evidence="1">The sequence shown here is derived from an EMBL/GenBank/DDBJ whole genome shotgun (WGS) entry which is preliminary data.</text>
</comment>
<dbReference type="OrthoDB" id="375160at2157"/>